<dbReference type="PANTHER" id="PTHR21621:SF0">
    <property type="entry name" value="BETA-CITRYLGLUTAMATE SYNTHASE B-RELATED"/>
    <property type="match status" value="1"/>
</dbReference>
<feature type="domain" description="ATP-grasp" evidence="5">
    <location>
        <begin position="86"/>
        <end position="272"/>
    </location>
</feature>
<keyword evidence="2 4" id="KW-0547">Nucleotide-binding</keyword>
<dbReference type="InterPro" id="IPR004666">
    <property type="entry name" value="Rp_bS6_RimK/Lys_biosynth_LsyX"/>
</dbReference>
<evidence type="ECO:0000313" key="7">
    <source>
        <dbReference type="Proteomes" id="UP000239322"/>
    </source>
</evidence>
<dbReference type="GO" id="GO:0046872">
    <property type="term" value="F:metal ion binding"/>
    <property type="evidence" value="ECO:0007669"/>
    <property type="project" value="UniProtKB-KW"/>
</dbReference>
<dbReference type="Pfam" id="PF08443">
    <property type="entry name" value="RimK"/>
    <property type="match status" value="1"/>
</dbReference>
<dbReference type="GO" id="GO:0005737">
    <property type="term" value="C:cytoplasm"/>
    <property type="evidence" value="ECO:0007669"/>
    <property type="project" value="TreeGrafter"/>
</dbReference>
<evidence type="ECO:0000256" key="4">
    <source>
        <dbReference type="PROSITE-ProRule" id="PRU00409"/>
    </source>
</evidence>
<sequence>MASRIRLEEKRILQALEARGVPVVHLDPRRLELTVGGAAGPWSVVLNREISATRARYAALGLEAAGTTVVNSAAATGICGDKWLTSLALHRAGVPSPRTALSLTPEAALDAVHEGGYPVVVKPLSSSWGRRVSLLRDHDAAEAVMEHCAALPAPQAHLIYRQELIDKPGRDIRVVVVDGRAVGAAYRTSESWRTNVARGARTEPCPLTPELAGAAVAAARAVDAVIAGVDVVEDREGRLYVLEVNSGVEFAGLEASHQGRVDVADAIAALVADAHRLASTRTAGGCAPAAPDAAALEGAVR</sequence>
<dbReference type="Gene3D" id="3.30.1490.20">
    <property type="entry name" value="ATP-grasp fold, A domain"/>
    <property type="match status" value="1"/>
</dbReference>
<dbReference type="InterPro" id="IPR054562">
    <property type="entry name" value="LysX/ArgX_preATP_grasp"/>
</dbReference>
<dbReference type="InterPro" id="IPR016185">
    <property type="entry name" value="PreATP-grasp_dom_sf"/>
</dbReference>
<dbReference type="GO" id="GO:0005524">
    <property type="term" value="F:ATP binding"/>
    <property type="evidence" value="ECO:0007669"/>
    <property type="project" value="UniProtKB-UniRule"/>
</dbReference>
<dbReference type="EMBL" id="PVLV01000413">
    <property type="protein sequence ID" value="PRH76864.1"/>
    <property type="molecule type" value="Genomic_DNA"/>
</dbReference>
<organism evidence="6 7">
    <name type="scientific">Streptomyces solincola</name>
    <dbReference type="NCBI Taxonomy" id="2100817"/>
    <lineage>
        <taxon>Bacteria</taxon>
        <taxon>Bacillati</taxon>
        <taxon>Actinomycetota</taxon>
        <taxon>Actinomycetes</taxon>
        <taxon>Kitasatosporales</taxon>
        <taxon>Streptomycetaceae</taxon>
        <taxon>Streptomyces</taxon>
    </lineage>
</organism>
<dbReference type="Pfam" id="PF22626">
    <property type="entry name" value="LysX_preATP_grasp"/>
    <property type="match status" value="1"/>
</dbReference>
<evidence type="ECO:0000256" key="1">
    <source>
        <dbReference type="ARBA" id="ARBA00022723"/>
    </source>
</evidence>
<dbReference type="Gene3D" id="3.40.50.20">
    <property type="match status" value="1"/>
</dbReference>
<evidence type="ECO:0000256" key="2">
    <source>
        <dbReference type="ARBA" id="ARBA00022741"/>
    </source>
</evidence>
<dbReference type="AlphaFoldDB" id="A0A2S9PR29"/>
<dbReference type="SUPFAM" id="SSF56059">
    <property type="entry name" value="Glutathione synthetase ATP-binding domain-like"/>
    <property type="match status" value="1"/>
</dbReference>
<evidence type="ECO:0000256" key="3">
    <source>
        <dbReference type="ARBA" id="ARBA00022840"/>
    </source>
</evidence>
<dbReference type="InterPro" id="IPR011761">
    <property type="entry name" value="ATP-grasp"/>
</dbReference>
<evidence type="ECO:0000313" key="6">
    <source>
        <dbReference type="EMBL" id="PRH76864.1"/>
    </source>
</evidence>
<dbReference type="NCBIfam" id="TIGR00768">
    <property type="entry name" value="rimK_fam"/>
    <property type="match status" value="1"/>
</dbReference>
<keyword evidence="7" id="KW-1185">Reference proteome</keyword>
<dbReference type="OrthoDB" id="9803907at2"/>
<accession>A0A2S9PR29</accession>
<dbReference type="Gene3D" id="3.30.470.20">
    <property type="entry name" value="ATP-grasp fold, B domain"/>
    <property type="match status" value="1"/>
</dbReference>
<dbReference type="GO" id="GO:0018169">
    <property type="term" value="F:ribosomal S6-glutamic acid ligase activity"/>
    <property type="evidence" value="ECO:0007669"/>
    <property type="project" value="TreeGrafter"/>
</dbReference>
<comment type="caution">
    <text evidence="6">The sequence shown here is derived from an EMBL/GenBank/DDBJ whole genome shotgun (WGS) entry which is preliminary data.</text>
</comment>
<dbReference type="InterPro" id="IPR013651">
    <property type="entry name" value="ATP-grasp_RimK-type"/>
</dbReference>
<name>A0A2S9PR29_9ACTN</name>
<dbReference type="InterPro" id="IPR013815">
    <property type="entry name" value="ATP_grasp_subdomain_1"/>
</dbReference>
<keyword evidence="1" id="KW-0479">Metal-binding</keyword>
<reference evidence="6 7" key="1">
    <citation type="submission" date="2018-03" db="EMBL/GenBank/DDBJ databases">
        <title>Novel Streptomyces sp. from soil.</title>
        <authorList>
            <person name="Tan G.Y.A."/>
            <person name="Lee Z.Y."/>
        </authorList>
    </citation>
    <scope>NUCLEOTIDE SEQUENCE [LARGE SCALE GENOMIC DNA]</scope>
    <source>
        <strain evidence="6 7">ST5x</strain>
    </source>
</reference>
<keyword evidence="6" id="KW-0436">Ligase</keyword>
<protein>
    <submittedName>
        <fullName evidence="6">Alpha-L-glutamate ligase</fullName>
    </submittedName>
</protein>
<dbReference type="SUPFAM" id="SSF52440">
    <property type="entry name" value="PreATP-grasp domain"/>
    <property type="match status" value="1"/>
</dbReference>
<gene>
    <name evidence="6" type="ORF">C6N75_23345</name>
</gene>
<keyword evidence="3 4" id="KW-0067">ATP-binding</keyword>
<dbReference type="PROSITE" id="PS50975">
    <property type="entry name" value="ATP_GRASP"/>
    <property type="match status" value="1"/>
</dbReference>
<evidence type="ECO:0000259" key="5">
    <source>
        <dbReference type="PROSITE" id="PS50975"/>
    </source>
</evidence>
<dbReference type="PANTHER" id="PTHR21621">
    <property type="entry name" value="RIBOSOMAL PROTEIN S6 MODIFICATION PROTEIN"/>
    <property type="match status" value="1"/>
</dbReference>
<dbReference type="Proteomes" id="UP000239322">
    <property type="component" value="Unassembled WGS sequence"/>
</dbReference>
<proteinExistence type="predicted"/>
<dbReference type="GO" id="GO:0009432">
    <property type="term" value="P:SOS response"/>
    <property type="evidence" value="ECO:0007669"/>
    <property type="project" value="TreeGrafter"/>
</dbReference>